<feature type="chain" id="PRO_5039233621" evidence="2">
    <location>
        <begin position="24"/>
        <end position="161"/>
    </location>
</feature>
<accession>A0A931G1J3</accession>
<sequence length="161" mass="15933">MRRFTTAAVALTTLIGLFGCASTSENAESGAAPTTPAITAGLDQGTHNACVLSGQATLNEAGRDLDVATAKDIISAGKASESTLITSAVNVLESAALRAEAAAGTPDEGAILAEVSAAILKVQTVCRDIDALKASIETRGAGGGGEAGTESDESAVGDRQN</sequence>
<dbReference type="AlphaFoldDB" id="A0A931G1J3"/>
<keyword evidence="2" id="KW-0732">Signal</keyword>
<evidence type="ECO:0000256" key="2">
    <source>
        <dbReference type="SAM" id="SignalP"/>
    </source>
</evidence>
<evidence type="ECO:0000313" key="3">
    <source>
        <dbReference type="EMBL" id="MBG0562394.1"/>
    </source>
</evidence>
<feature type="region of interest" description="Disordered" evidence="1">
    <location>
        <begin position="137"/>
        <end position="161"/>
    </location>
</feature>
<name>A0A931G1J3_9ACTN</name>
<protein>
    <submittedName>
        <fullName evidence="3">Uncharacterized protein</fullName>
    </submittedName>
</protein>
<gene>
    <name evidence="3" type="ORF">I4J89_13065</name>
</gene>
<reference evidence="3" key="1">
    <citation type="submission" date="2020-11" db="EMBL/GenBank/DDBJ databases">
        <title>Isolation and identification of active actinomycetes.</title>
        <authorList>
            <person name="Sun X."/>
        </authorList>
    </citation>
    <scope>NUCLEOTIDE SEQUENCE</scope>
    <source>
        <strain evidence="3">NEAU-A11</strain>
    </source>
</reference>
<dbReference type="EMBL" id="JADQTO010000005">
    <property type="protein sequence ID" value="MBG0562394.1"/>
    <property type="molecule type" value="Genomic_DNA"/>
</dbReference>
<evidence type="ECO:0000256" key="1">
    <source>
        <dbReference type="SAM" id="MobiDB-lite"/>
    </source>
</evidence>
<feature type="signal peptide" evidence="2">
    <location>
        <begin position="1"/>
        <end position="23"/>
    </location>
</feature>
<dbReference type="PROSITE" id="PS51257">
    <property type="entry name" value="PROKAR_LIPOPROTEIN"/>
    <property type="match status" value="1"/>
</dbReference>
<organism evidence="3 4">
    <name type="scientific">Actinoplanes aureus</name>
    <dbReference type="NCBI Taxonomy" id="2792083"/>
    <lineage>
        <taxon>Bacteria</taxon>
        <taxon>Bacillati</taxon>
        <taxon>Actinomycetota</taxon>
        <taxon>Actinomycetes</taxon>
        <taxon>Micromonosporales</taxon>
        <taxon>Micromonosporaceae</taxon>
        <taxon>Actinoplanes</taxon>
    </lineage>
</organism>
<dbReference type="RefSeq" id="WP_196414173.1">
    <property type="nucleotide sequence ID" value="NZ_JADQTO010000005.1"/>
</dbReference>
<evidence type="ECO:0000313" key="4">
    <source>
        <dbReference type="Proteomes" id="UP000598146"/>
    </source>
</evidence>
<comment type="caution">
    <text evidence="3">The sequence shown here is derived from an EMBL/GenBank/DDBJ whole genome shotgun (WGS) entry which is preliminary data.</text>
</comment>
<proteinExistence type="predicted"/>
<keyword evidence="4" id="KW-1185">Reference proteome</keyword>
<dbReference type="Proteomes" id="UP000598146">
    <property type="component" value="Unassembled WGS sequence"/>
</dbReference>